<dbReference type="RefSeq" id="WP_264241659.1">
    <property type="nucleotide sequence ID" value="NZ_CP107567.1"/>
</dbReference>
<protein>
    <submittedName>
        <fullName evidence="1">DUF2785 domain-containing protein</fullName>
    </submittedName>
</protein>
<dbReference type="EMBL" id="CP107567">
    <property type="protein sequence ID" value="UYQ60453.1"/>
    <property type="molecule type" value="Genomic_DNA"/>
</dbReference>
<name>A0ABY6I0F3_STRPE</name>
<evidence type="ECO:0000313" key="2">
    <source>
        <dbReference type="Proteomes" id="UP001163878"/>
    </source>
</evidence>
<keyword evidence="2" id="KW-1185">Reference proteome</keyword>
<reference evidence="1" key="1">
    <citation type="submission" date="2022-10" db="EMBL/GenBank/DDBJ databases">
        <title>Cytochrome P450 Catalyzes Benzene Ring Formation in the Biosynthesis of Trialkyl-Substituted Aromatic Polyketides.</title>
        <authorList>
            <person name="Zhao E."/>
            <person name="Ge H."/>
        </authorList>
    </citation>
    <scope>NUCLEOTIDE SEQUENCE</scope>
    <source>
        <strain evidence="1">NA0869</strain>
    </source>
</reference>
<organism evidence="1 2">
    <name type="scientific">Streptomyces peucetius</name>
    <dbReference type="NCBI Taxonomy" id="1950"/>
    <lineage>
        <taxon>Bacteria</taxon>
        <taxon>Bacillati</taxon>
        <taxon>Actinomycetota</taxon>
        <taxon>Actinomycetes</taxon>
        <taxon>Kitasatosporales</taxon>
        <taxon>Streptomycetaceae</taxon>
        <taxon>Streptomyces</taxon>
    </lineage>
</organism>
<dbReference type="InterPro" id="IPR021247">
    <property type="entry name" value="DUF2785"/>
</dbReference>
<dbReference type="Pfam" id="PF10978">
    <property type="entry name" value="DUF2785"/>
    <property type="match status" value="1"/>
</dbReference>
<evidence type="ECO:0000313" key="1">
    <source>
        <dbReference type="EMBL" id="UYQ60453.1"/>
    </source>
</evidence>
<gene>
    <name evidence="1" type="ORF">OGH68_02480</name>
</gene>
<dbReference type="Proteomes" id="UP001163878">
    <property type="component" value="Chromosome"/>
</dbReference>
<accession>A0ABY6I0F3</accession>
<proteinExistence type="predicted"/>
<sequence>MTQIDLIRWQNIHAADCAPPSDRPLEALVDELAAALRDPDPEIRDGVPYVVLRTWIQRRVIDGRLGARLGAVMAERFGDPDIQARTFAPLVLDMLVSRGDYDPAWLAAFSRWYPTEQDLRGHDPVLGWLHAVAHGADLLGSFGTHAAVRPTDMISLATERLLARNEYVFAQQEDDRLAQAMALVLTRPEVDEHQALAWLDTVENDFEGLPSGPLPAYAANCLRTLRTLYLVADLGVRRSRDAAPVVLPHRDALKRRLAEVMAPVFQHA</sequence>